<gene>
    <name evidence="1" type="ORF">SAMN06265221_11130</name>
</gene>
<evidence type="ECO:0000313" key="2">
    <source>
        <dbReference type="Proteomes" id="UP000319014"/>
    </source>
</evidence>
<name>A0A521E3T8_9RHOB</name>
<accession>A0A521E3T8</accession>
<dbReference type="EMBL" id="FXTK01000011">
    <property type="protein sequence ID" value="SMO78532.1"/>
    <property type="molecule type" value="Genomic_DNA"/>
</dbReference>
<dbReference type="AlphaFoldDB" id="A0A521E3T8"/>
<reference evidence="1 2" key="1">
    <citation type="submission" date="2017-05" db="EMBL/GenBank/DDBJ databases">
        <authorList>
            <person name="Varghese N."/>
            <person name="Submissions S."/>
        </authorList>
    </citation>
    <scope>NUCLEOTIDE SEQUENCE [LARGE SCALE GENOMIC DNA]</scope>
    <source>
        <strain evidence="1 2">DSM 100094</strain>
    </source>
</reference>
<evidence type="ECO:0000313" key="1">
    <source>
        <dbReference type="EMBL" id="SMO78532.1"/>
    </source>
</evidence>
<dbReference type="RefSeq" id="WP_142663551.1">
    <property type="nucleotide sequence ID" value="NZ_FXTK01000011.1"/>
</dbReference>
<keyword evidence="2" id="KW-1185">Reference proteome</keyword>
<organism evidence="1 2">
    <name type="scientific">Paracoccus laeviglucosivorans</name>
    <dbReference type="NCBI Taxonomy" id="1197861"/>
    <lineage>
        <taxon>Bacteria</taxon>
        <taxon>Pseudomonadati</taxon>
        <taxon>Pseudomonadota</taxon>
        <taxon>Alphaproteobacteria</taxon>
        <taxon>Rhodobacterales</taxon>
        <taxon>Paracoccaceae</taxon>
        <taxon>Paracoccus</taxon>
    </lineage>
</organism>
<proteinExistence type="predicted"/>
<protein>
    <submittedName>
        <fullName evidence="1">Uncharacterized protein</fullName>
    </submittedName>
</protein>
<sequence>MSGPKHPDEYDDRFLDCEADLEADILAVLDRAAAAGWKRAEALAAITSLIDNIALGDQANAETQRKIDEEMQRLRD</sequence>
<dbReference type="OrthoDB" id="7781530at2"/>
<dbReference type="Proteomes" id="UP000319014">
    <property type="component" value="Unassembled WGS sequence"/>
</dbReference>